<sequence length="499" mass="55799">MRSHRATRLASLLQQTRVNTFDPRIEQVYTAPAAHLVRGDWGMKRPLPSSWQPAPDMPAAQPFRGALRYVTAEALDTPQHLTAWRESERDPLFRTRWHEAGTRLSDRSKRDVLSSAIGEDEANAAQGVRPRIMYDPATLSNDTKPAHVVWGAHHARFADAPDVLPNYNAMSQREFQKFLSKVRTVRGKFRETIKAQRREASEHTLLEQLSRRRAKEGLAAAVPESEWASAKAHIAPPFVDLWTEARLAHAPQSAANFMHAHAQERRAVPHSTTISAPAHAAPAHPLQGIQYAQPDTVYTQLLAEPIQGHAVQRVEDNRRNRYFMGADAGLAVAAGGHIGHLALQHRHGLDVVDYTRAKPTCGMGHFRILHAFFDLHGAPRMTRRTPPQAQATSPDLGYIHAQLMALRRGALPPMPGTPRWIDEPRAQTQTLWNRTNAPSPLRTSTQPGSLFGALARNGRPPNTARANGKRQRFQKRKRDASTDKDVQMLDNIRNLLSPQ</sequence>
<dbReference type="PANTHER" id="PTHR28058:SF1">
    <property type="entry name" value="SMALL RIBOSOMAL SUBUNIT PROTEIN BS1M"/>
    <property type="match status" value="1"/>
</dbReference>
<evidence type="ECO:0000313" key="3">
    <source>
        <dbReference type="Proteomes" id="UP000232875"/>
    </source>
</evidence>
<dbReference type="InterPro" id="IPR016712">
    <property type="entry name" value="Rbsml_bS1m-like"/>
</dbReference>
<dbReference type="STRING" id="2020962.A0A2N1JEJ4"/>
<proteinExistence type="predicted"/>
<evidence type="ECO:0000313" key="2">
    <source>
        <dbReference type="EMBL" id="PKI84971.1"/>
    </source>
</evidence>
<feature type="compositionally biased region" description="Basic residues" evidence="1">
    <location>
        <begin position="467"/>
        <end position="478"/>
    </location>
</feature>
<protein>
    <submittedName>
        <fullName evidence="2">Uncharacterized protein</fullName>
    </submittedName>
</protein>
<dbReference type="AlphaFoldDB" id="A0A2N1JEJ4"/>
<gene>
    <name evidence="2" type="ORF">MVES_001243</name>
</gene>
<reference evidence="2 3" key="1">
    <citation type="submission" date="2017-10" db="EMBL/GenBank/DDBJ databases">
        <title>A novel species of cold-tolerant Malassezia isolated from bats.</title>
        <authorList>
            <person name="Lorch J.M."/>
            <person name="Palmer J.M."/>
            <person name="Vanderwolf K.J."/>
            <person name="Schmidt K.Z."/>
            <person name="Verant M.L."/>
            <person name="Weller T.J."/>
            <person name="Blehert D.S."/>
        </authorList>
    </citation>
    <scope>NUCLEOTIDE SEQUENCE [LARGE SCALE GENOMIC DNA]</scope>
    <source>
        <strain evidence="2 3">NWHC:44797-103</strain>
    </source>
</reference>
<dbReference type="EMBL" id="KZ454988">
    <property type="protein sequence ID" value="PKI84971.1"/>
    <property type="molecule type" value="Genomic_DNA"/>
</dbReference>
<dbReference type="Pfam" id="PF11709">
    <property type="entry name" value="Mit_ribos_Mrp51"/>
    <property type="match status" value="1"/>
</dbReference>
<name>A0A2N1JEJ4_9BASI</name>
<keyword evidence="3" id="KW-1185">Reference proteome</keyword>
<evidence type="ECO:0000256" key="1">
    <source>
        <dbReference type="SAM" id="MobiDB-lite"/>
    </source>
</evidence>
<accession>A0A2N1JEJ4</accession>
<dbReference type="Proteomes" id="UP000232875">
    <property type="component" value="Unassembled WGS sequence"/>
</dbReference>
<organism evidence="2 3">
    <name type="scientific">Malassezia vespertilionis</name>
    <dbReference type="NCBI Taxonomy" id="2020962"/>
    <lineage>
        <taxon>Eukaryota</taxon>
        <taxon>Fungi</taxon>
        <taxon>Dikarya</taxon>
        <taxon>Basidiomycota</taxon>
        <taxon>Ustilaginomycotina</taxon>
        <taxon>Malasseziomycetes</taxon>
        <taxon>Malasseziales</taxon>
        <taxon>Malasseziaceae</taxon>
        <taxon>Malassezia</taxon>
    </lineage>
</organism>
<dbReference type="OrthoDB" id="2735536at2759"/>
<dbReference type="PANTHER" id="PTHR28058">
    <property type="entry name" value="37S RIBOSOMAL PROTEIN MRP51, MITOCHONDRIAL"/>
    <property type="match status" value="1"/>
</dbReference>
<feature type="region of interest" description="Disordered" evidence="1">
    <location>
        <begin position="454"/>
        <end position="482"/>
    </location>
</feature>